<reference evidence="1" key="1">
    <citation type="submission" date="2014-11" db="EMBL/GenBank/DDBJ databases">
        <authorList>
            <person name="Amaro Gonzalez C."/>
        </authorList>
    </citation>
    <scope>NUCLEOTIDE SEQUENCE</scope>
</reference>
<dbReference type="EMBL" id="GBXM01049634">
    <property type="protein sequence ID" value="JAH58943.1"/>
    <property type="molecule type" value="Transcribed_RNA"/>
</dbReference>
<evidence type="ECO:0000313" key="1">
    <source>
        <dbReference type="EMBL" id="JAH58943.1"/>
    </source>
</evidence>
<accession>A0A0E9U1U5</accession>
<reference evidence="1" key="2">
    <citation type="journal article" date="2015" name="Fish Shellfish Immunol.">
        <title>Early steps in the European eel (Anguilla anguilla)-Vibrio vulnificus interaction in the gills: Role of the RtxA13 toxin.</title>
        <authorList>
            <person name="Callol A."/>
            <person name="Pajuelo D."/>
            <person name="Ebbesson L."/>
            <person name="Teles M."/>
            <person name="MacKenzie S."/>
            <person name="Amaro C."/>
        </authorList>
    </citation>
    <scope>NUCLEOTIDE SEQUENCE</scope>
</reference>
<proteinExistence type="predicted"/>
<sequence>MFGARIKLSFVNAFNSVVLQELIKLLFS</sequence>
<name>A0A0E9U1U5_ANGAN</name>
<protein>
    <submittedName>
        <fullName evidence="1">Uncharacterized protein</fullName>
    </submittedName>
</protein>
<organism evidence="1">
    <name type="scientific">Anguilla anguilla</name>
    <name type="common">European freshwater eel</name>
    <name type="synonym">Muraena anguilla</name>
    <dbReference type="NCBI Taxonomy" id="7936"/>
    <lineage>
        <taxon>Eukaryota</taxon>
        <taxon>Metazoa</taxon>
        <taxon>Chordata</taxon>
        <taxon>Craniata</taxon>
        <taxon>Vertebrata</taxon>
        <taxon>Euteleostomi</taxon>
        <taxon>Actinopterygii</taxon>
        <taxon>Neopterygii</taxon>
        <taxon>Teleostei</taxon>
        <taxon>Anguilliformes</taxon>
        <taxon>Anguillidae</taxon>
        <taxon>Anguilla</taxon>
    </lineage>
</organism>
<dbReference type="AlphaFoldDB" id="A0A0E9U1U5"/>